<dbReference type="RefSeq" id="WP_024086482.1">
    <property type="nucleotide sequence ID" value="NC_023076.1"/>
</dbReference>
<evidence type="ECO:0008006" key="4">
    <source>
        <dbReference type="Google" id="ProtNLM"/>
    </source>
</evidence>
<keyword evidence="1" id="KW-0732">Signal</keyword>
<gene>
    <name evidence="2" type="ORF">X970_05150</name>
</gene>
<dbReference type="HOGENOM" id="CLU_151156_2_0_6"/>
<evidence type="ECO:0000313" key="2">
    <source>
        <dbReference type="EMBL" id="AHC86825.1"/>
    </source>
</evidence>
<organism evidence="2 3">
    <name type="scientific">Pseudomonas monteilii SB3101</name>
    <dbReference type="NCBI Taxonomy" id="1435058"/>
    <lineage>
        <taxon>Bacteria</taxon>
        <taxon>Pseudomonadati</taxon>
        <taxon>Pseudomonadota</taxon>
        <taxon>Gammaproteobacteria</taxon>
        <taxon>Pseudomonadales</taxon>
        <taxon>Pseudomonadaceae</taxon>
        <taxon>Pseudomonas</taxon>
    </lineage>
</organism>
<evidence type="ECO:0000256" key="1">
    <source>
        <dbReference type="SAM" id="SignalP"/>
    </source>
</evidence>
<feature type="signal peptide" evidence="1">
    <location>
        <begin position="1"/>
        <end position="17"/>
    </location>
</feature>
<reference evidence="2 3" key="1">
    <citation type="submission" date="2013-12" db="EMBL/GenBank/DDBJ databases">
        <title>Complete Genomes of Pseudomonas monteilii SB3078 and SB3101, two Benzene, Toluene and Ethylbenzene Degrading Bacteria used for Bioaugmentation.</title>
        <authorList>
            <person name="Dueholm M.S."/>
            <person name="Albertsen M."/>
            <person name="D'Imperio S."/>
            <person name="Tale V.P."/>
            <person name="Lewis D."/>
            <person name="Nilsen P.H."/>
            <person name="Nielsen J.L."/>
        </authorList>
    </citation>
    <scope>NUCLEOTIDE SEQUENCE [LARGE SCALE GENOMIC DNA]</scope>
    <source>
        <strain evidence="2 3">SB3101</strain>
    </source>
</reference>
<accession>V9UZ06</accession>
<dbReference type="PROSITE" id="PS51257">
    <property type="entry name" value="PROKAR_LIPOPROTEIN"/>
    <property type="match status" value="1"/>
</dbReference>
<dbReference type="Proteomes" id="UP000018660">
    <property type="component" value="Chromosome"/>
</dbReference>
<dbReference type="EMBL" id="CP006979">
    <property type="protein sequence ID" value="AHC86825.1"/>
    <property type="molecule type" value="Genomic_DNA"/>
</dbReference>
<protein>
    <recommendedName>
        <fullName evidence="4">Lipoprotein</fullName>
    </recommendedName>
</protein>
<evidence type="ECO:0000313" key="3">
    <source>
        <dbReference type="Proteomes" id="UP000018660"/>
    </source>
</evidence>
<feature type="chain" id="PRO_5004782465" description="Lipoprotein" evidence="1">
    <location>
        <begin position="18"/>
        <end position="93"/>
    </location>
</feature>
<sequence length="93" mass="10039">MKNVLMILILLAIAGCAASSEMRVVRGKTGVHINCSGLSSSWDRCYQRAEISCGARGYRVVARSGDTEEEAGDYLFGINPAGFTSRSMIVMCK</sequence>
<name>V9UZ06_9PSED</name>
<dbReference type="KEGG" id="pmot:X970_05150"/>
<proteinExistence type="predicted"/>
<dbReference type="AlphaFoldDB" id="V9UZ06"/>